<dbReference type="Pfam" id="PF00075">
    <property type="entry name" value="RNase_H"/>
    <property type="match status" value="1"/>
</dbReference>
<proteinExistence type="predicted"/>
<keyword evidence="3" id="KW-1185">Reference proteome</keyword>
<evidence type="ECO:0000313" key="3">
    <source>
        <dbReference type="Proteomes" id="UP000272400"/>
    </source>
</evidence>
<accession>A0A3N1DA79</accession>
<dbReference type="GO" id="GO:0004523">
    <property type="term" value="F:RNA-DNA hybrid ribonuclease activity"/>
    <property type="evidence" value="ECO:0007669"/>
    <property type="project" value="InterPro"/>
</dbReference>
<name>A0A3N1DA79_9ACTN</name>
<dbReference type="Proteomes" id="UP000272400">
    <property type="component" value="Unassembled WGS sequence"/>
</dbReference>
<dbReference type="PROSITE" id="PS50879">
    <property type="entry name" value="RNASE_H_1"/>
    <property type="match status" value="1"/>
</dbReference>
<sequence length="285" mass="30345">MFALSPRMSPAEFRAVYQALPADLQTRVGRLQRYVLVSLECEGCVRVGVLTRLALRSAAAGAPGEAAAVLSLAERILPVEEHTHPVSVTAQKPRTAPKKRPAQLTGRIGRWAGTRPLVAATDASWKDGCGGTGFLTTDGRWGFGGRPTVPQDPAGPSKILVTELRAVGLLLAEVPPGTPMTVLVDSRGALDLLRRWRRGETRALPGGCSAPDLPPLARLLARSPELRFEHVKAHSGHLLNEAADALASIGRRHAAGALGVHEAEERSAGLVDSFLRSWSEPRLSA</sequence>
<dbReference type="AlphaFoldDB" id="A0A3N1DA79"/>
<dbReference type="EMBL" id="RJKE01000001">
    <property type="protein sequence ID" value="ROO90432.1"/>
    <property type="molecule type" value="Genomic_DNA"/>
</dbReference>
<dbReference type="InterPro" id="IPR036397">
    <property type="entry name" value="RNaseH_sf"/>
</dbReference>
<gene>
    <name evidence="2" type="ORF">EDD29_8157</name>
</gene>
<protein>
    <submittedName>
        <fullName evidence="2">RNase H superfamily protein</fullName>
    </submittedName>
</protein>
<dbReference type="Gene3D" id="3.30.420.10">
    <property type="entry name" value="Ribonuclease H-like superfamily/Ribonuclease H"/>
    <property type="match status" value="1"/>
</dbReference>
<evidence type="ECO:0000259" key="1">
    <source>
        <dbReference type="PROSITE" id="PS50879"/>
    </source>
</evidence>
<dbReference type="SUPFAM" id="SSF53098">
    <property type="entry name" value="Ribonuclease H-like"/>
    <property type="match status" value="1"/>
</dbReference>
<feature type="domain" description="RNase H type-1" evidence="1">
    <location>
        <begin position="113"/>
        <end position="252"/>
    </location>
</feature>
<organism evidence="2 3">
    <name type="scientific">Actinocorallia herbida</name>
    <dbReference type="NCBI Taxonomy" id="58109"/>
    <lineage>
        <taxon>Bacteria</taxon>
        <taxon>Bacillati</taxon>
        <taxon>Actinomycetota</taxon>
        <taxon>Actinomycetes</taxon>
        <taxon>Streptosporangiales</taxon>
        <taxon>Thermomonosporaceae</taxon>
        <taxon>Actinocorallia</taxon>
    </lineage>
</organism>
<dbReference type="InterPro" id="IPR012337">
    <property type="entry name" value="RNaseH-like_sf"/>
</dbReference>
<evidence type="ECO:0000313" key="2">
    <source>
        <dbReference type="EMBL" id="ROO90432.1"/>
    </source>
</evidence>
<reference evidence="2 3" key="1">
    <citation type="submission" date="2018-11" db="EMBL/GenBank/DDBJ databases">
        <title>Sequencing the genomes of 1000 actinobacteria strains.</title>
        <authorList>
            <person name="Klenk H.-P."/>
        </authorList>
    </citation>
    <scope>NUCLEOTIDE SEQUENCE [LARGE SCALE GENOMIC DNA]</scope>
    <source>
        <strain evidence="2 3">DSM 44254</strain>
    </source>
</reference>
<dbReference type="GO" id="GO:0003676">
    <property type="term" value="F:nucleic acid binding"/>
    <property type="evidence" value="ECO:0007669"/>
    <property type="project" value="InterPro"/>
</dbReference>
<comment type="caution">
    <text evidence="2">The sequence shown here is derived from an EMBL/GenBank/DDBJ whole genome shotgun (WGS) entry which is preliminary data.</text>
</comment>
<dbReference type="InterPro" id="IPR002156">
    <property type="entry name" value="RNaseH_domain"/>
</dbReference>